<comment type="subcellular location">
    <subcellularLocation>
        <location evidence="1 4">Bacterial flagellum basal body</location>
    </subcellularLocation>
</comment>
<dbReference type="Proteomes" id="UP000644756">
    <property type="component" value="Unassembled WGS sequence"/>
</dbReference>
<evidence type="ECO:0000313" key="7">
    <source>
        <dbReference type="Proteomes" id="UP000644756"/>
    </source>
</evidence>
<dbReference type="AlphaFoldDB" id="A0A917D855"/>
<accession>A0A917D855</accession>
<protein>
    <recommendedName>
        <fullName evidence="4 5">Flagellar hook-basal body complex protein FliE</fullName>
    </recommendedName>
</protein>
<gene>
    <name evidence="4" type="primary">fliE</name>
    <name evidence="6" type="ORF">GCM10010916_31640</name>
</gene>
<dbReference type="PANTHER" id="PTHR34653:SF1">
    <property type="entry name" value="FLAGELLAR HOOK-BASAL BODY COMPLEX PROTEIN FLIE"/>
    <property type="match status" value="1"/>
</dbReference>
<evidence type="ECO:0000313" key="6">
    <source>
        <dbReference type="EMBL" id="GGG12432.1"/>
    </source>
</evidence>
<dbReference type="GO" id="GO:0003774">
    <property type="term" value="F:cytoskeletal motor activity"/>
    <property type="evidence" value="ECO:0007669"/>
    <property type="project" value="InterPro"/>
</dbReference>
<dbReference type="PRINTS" id="PR01006">
    <property type="entry name" value="FLGHOOKFLIE"/>
</dbReference>
<dbReference type="GO" id="GO:0071973">
    <property type="term" value="P:bacterial-type flagellum-dependent cell motility"/>
    <property type="evidence" value="ECO:0007669"/>
    <property type="project" value="InterPro"/>
</dbReference>
<dbReference type="GO" id="GO:0005198">
    <property type="term" value="F:structural molecule activity"/>
    <property type="evidence" value="ECO:0007669"/>
    <property type="project" value="UniProtKB-UniRule"/>
</dbReference>
<keyword evidence="7" id="KW-1185">Reference proteome</keyword>
<dbReference type="GO" id="GO:0009425">
    <property type="term" value="C:bacterial-type flagellum basal body"/>
    <property type="evidence" value="ECO:0007669"/>
    <property type="project" value="UniProtKB-SubCell"/>
</dbReference>
<dbReference type="InterPro" id="IPR001624">
    <property type="entry name" value="FliE"/>
</dbReference>
<organism evidence="6 7">
    <name type="scientific">Paenibacillus abyssi</name>
    <dbReference type="NCBI Taxonomy" id="1340531"/>
    <lineage>
        <taxon>Bacteria</taxon>
        <taxon>Bacillati</taxon>
        <taxon>Bacillota</taxon>
        <taxon>Bacilli</taxon>
        <taxon>Bacillales</taxon>
        <taxon>Paenibacillaceae</taxon>
        <taxon>Paenibacillus</taxon>
    </lineage>
</organism>
<dbReference type="RefSeq" id="WP_188532044.1">
    <property type="nucleotide sequence ID" value="NZ_BMGR01000010.1"/>
</dbReference>
<dbReference type="PANTHER" id="PTHR34653">
    <property type="match status" value="1"/>
</dbReference>
<reference evidence="6" key="1">
    <citation type="journal article" date="2014" name="Int. J. Syst. Evol. Microbiol.">
        <title>Complete genome sequence of Corynebacterium casei LMG S-19264T (=DSM 44701T), isolated from a smear-ripened cheese.</title>
        <authorList>
            <consortium name="US DOE Joint Genome Institute (JGI-PGF)"/>
            <person name="Walter F."/>
            <person name="Albersmeier A."/>
            <person name="Kalinowski J."/>
            <person name="Ruckert C."/>
        </authorList>
    </citation>
    <scope>NUCLEOTIDE SEQUENCE</scope>
    <source>
        <strain evidence="6">CGMCC 1.12987</strain>
    </source>
</reference>
<evidence type="ECO:0000256" key="1">
    <source>
        <dbReference type="ARBA" id="ARBA00004117"/>
    </source>
</evidence>
<dbReference type="NCBIfam" id="TIGR00205">
    <property type="entry name" value="fliE"/>
    <property type="match status" value="1"/>
</dbReference>
<dbReference type="HAMAP" id="MF_00724">
    <property type="entry name" value="FliE"/>
    <property type="match status" value="1"/>
</dbReference>
<comment type="caution">
    <text evidence="6">The sequence shown here is derived from an EMBL/GenBank/DDBJ whole genome shotgun (WGS) entry which is preliminary data.</text>
</comment>
<dbReference type="EMBL" id="BMGR01000010">
    <property type="protein sequence ID" value="GGG12432.1"/>
    <property type="molecule type" value="Genomic_DNA"/>
</dbReference>
<evidence type="ECO:0000256" key="4">
    <source>
        <dbReference type="HAMAP-Rule" id="MF_00724"/>
    </source>
</evidence>
<evidence type="ECO:0000256" key="2">
    <source>
        <dbReference type="ARBA" id="ARBA00009272"/>
    </source>
</evidence>
<name>A0A917D855_9BACL</name>
<proteinExistence type="inferred from homology"/>
<evidence type="ECO:0000256" key="3">
    <source>
        <dbReference type="ARBA" id="ARBA00023143"/>
    </source>
</evidence>
<comment type="similarity">
    <text evidence="2 4">Belongs to the FliE family.</text>
</comment>
<dbReference type="Pfam" id="PF02049">
    <property type="entry name" value="FliE"/>
    <property type="match status" value="1"/>
</dbReference>
<keyword evidence="3 4" id="KW-0975">Bacterial flagellum</keyword>
<sequence length="101" mass="10990">MITNVTVGAGQPSRLIESAAGQAVTPSEVTKSFGEFLKTAIDGVNEQEHAVSKVTDRFILGQADVSEVMITAEQAQLSLQLTSQVRNKVIEAYHEIMRMQL</sequence>
<evidence type="ECO:0000256" key="5">
    <source>
        <dbReference type="NCBIfam" id="TIGR00205"/>
    </source>
</evidence>
<reference evidence="6" key="2">
    <citation type="submission" date="2020-09" db="EMBL/GenBank/DDBJ databases">
        <authorList>
            <person name="Sun Q."/>
            <person name="Zhou Y."/>
        </authorList>
    </citation>
    <scope>NUCLEOTIDE SEQUENCE</scope>
    <source>
        <strain evidence="6">CGMCC 1.12987</strain>
    </source>
</reference>